<gene>
    <name evidence="1" type="ORF">AB7P39_09545</name>
</gene>
<keyword evidence="2" id="KW-1185">Reference proteome</keyword>
<comment type="caution">
    <text evidence="1">The sequence shown here is derived from an EMBL/GenBank/DDBJ whole genome shotgun (WGS) entry which is preliminary data.</text>
</comment>
<accession>A0ABV5ESY6</accession>
<protein>
    <submittedName>
        <fullName evidence="1">Uncharacterized protein</fullName>
    </submittedName>
</protein>
<dbReference type="Proteomes" id="UP001589643">
    <property type="component" value="Unassembled WGS sequence"/>
</dbReference>
<dbReference type="RefSeq" id="WP_146752002.1">
    <property type="nucleotide sequence ID" value="NZ_JBHLHV010000001.1"/>
</dbReference>
<evidence type="ECO:0000313" key="2">
    <source>
        <dbReference type="Proteomes" id="UP001589643"/>
    </source>
</evidence>
<reference evidence="1 2" key="1">
    <citation type="submission" date="2024-08" db="EMBL/GenBank/DDBJ databases">
        <title>Heavy metals resistant antinobacteria isolated from wastewater.</title>
        <authorList>
            <person name="Roman Ponce B."/>
            <person name="Blanco Mercado M.A."/>
            <person name="Avila Aldana I.N."/>
            <person name="Morales Arrieta S."/>
        </authorList>
    </citation>
    <scope>NUCLEOTIDE SEQUENCE [LARGE SCALE GENOMIC DNA]</scope>
    <source>
        <strain evidence="2">sma-1</strain>
    </source>
</reference>
<name>A0ABV5ESY6_9MICO</name>
<dbReference type="EMBL" id="JBHLHV010000001">
    <property type="protein sequence ID" value="MFB8893084.1"/>
    <property type="molecule type" value="Genomic_DNA"/>
</dbReference>
<proteinExistence type="predicted"/>
<evidence type="ECO:0000313" key="1">
    <source>
        <dbReference type="EMBL" id="MFB8893084.1"/>
    </source>
</evidence>
<organism evidence="1 2">
    <name type="scientific">Microbacterium plantarum</name>
    <dbReference type="NCBI Taxonomy" id="1816425"/>
    <lineage>
        <taxon>Bacteria</taxon>
        <taxon>Bacillati</taxon>
        <taxon>Actinomycetota</taxon>
        <taxon>Actinomycetes</taxon>
        <taxon>Micrococcales</taxon>
        <taxon>Microbacteriaceae</taxon>
        <taxon>Microbacterium</taxon>
    </lineage>
</organism>
<sequence length="84" mass="9620">MTLVQAHTPQAREQRPGGELIALGTDRWRVVEGDGHVRGLVERVQTPTGDRFRALRFHPPSRSFRAIGEFWRINEASDTLRLSR</sequence>